<accession>A0A919CLY9</accession>
<proteinExistence type="predicted"/>
<evidence type="ECO:0000313" key="1">
    <source>
        <dbReference type="EMBL" id="GHD34706.1"/>
    </source>
</evidence>
<dbReference type="AlphaFoldDB" id="A0A919CLY9"/>
<organism evidence="1 2">
    <name type="scientific">Parahalioglobus pacificus</name>
    <dbReference type="NCBI Taxonomy" id="930806"/>
    <lineage>
        <taxon>Bacteria</taxon>
        <taxon>Pseudomonadati</taxon>
        <taxon>Pseudomonadota</taxon>
        <taxon>Gammaproteobacteria</taxon>
        <taxon>Cellvibrionales</taxon>
        <taxon>Halieaceae</taxon>
        <taxon>Parahalioglobus</taxon>
    </lineage>
</organism>
<reference evidence="1" key="1">
    <citation type="journal article" date="2014" name="Int. J. Syst. Evol. Microbiol.">
        <title>Complete genome sequence of Corynebacterium casei LMG S-19264T (=DSM 44701T), isolated from a smear-ripened cheese.</title>
        <authorList>
            <consortium name="US DOE Joint Genome Institute (JGI-PGF)"/>
            <person name="Walter F."/>
            <person name="Albersmeier A."/>
            <person name="Kalinowski J."/>
            <person name="Ruckert C."/>
        </authorList>
    </citation>
    <scope>NUCLEOTIDE SEQUENCE</scope>
    <source>
        <strain evidence="1">KCTC 23430</strain>
    </source>
</reference>
<reference evidence="1" key="2">
    <citation type="submission" date="2020-09" db="EMBL/GenBank/DDBJ databases">
        <authorList>
            <person name="Sun Q."/>
            <person name="Kim S."/>
        </authorList>
    </citation>
    <scope>NUCLEOTIDE SEQUENCE</scope>
    <source>
        <strain evidence="1">KCTC 23430</strain>
    </source>
</reference>
<gene>
    <name evidence="1" type="ORF">GCM10007053_20790</name>
</gene>
<dbReference type="Proteomes" id="UP000644693">
    <property type="component" value="Unassembled WGS sequence"/>
</dbReference>
<sequence length="139" mass="15538">MSDANDTLQMNDVLAGIEQAFGPESAFTAEPVSEPEKQVLAKVFGDDGYQDYLQDQINRQVIRDYLLNARILGFIDKDQLEEILHRAASFEGRAVLALHMIMRSVEEAWNLAQECGEGSLQVLRPVPGSPPQLELIPQR</sequence>
<comment type="caution">
    <text evidence="1">The sequence shown here is derived from an EMBL/GenBank/DDBJ whole genome shotgun (WGS) entry which is preliminary data.</text>
</comment>
<protein>
    <submittedName>
        <fullName evidence="1">Uncharacterized protein</fullName>
    </submittedName>
</protein>
<evidence type="ECO:0000313" key="2">
    <source>
        <dbReference type="Proteomes" id="UP000644693"/>
    </source>
</evidence>
<keyword evidence="2" id="KW-1185">Reference proteome</keyword>
<dbReference type="RefSeq" id="WP_189477736.1">
    <property type="nucleotide sequence ID" value="NZ_BMYM01000002.1"/>
</dbReference>
<name>A0A919CLY9_9GAMM</name>
<dbReference type="EMBL" id="BMYM01000002">
    <property type="protein sequence ID" value="GHD34706.1"/>
    <property type="molecule type" value="Genomic_DNA"/>
</dbReference>